<dbReference type="EMBL" id="JACEFO010001035">
    <property type="protein sequence ID" value="KAF8749607.1"/>
    <property type="molecule type" value="Genomic_DNA"/>
</dbReference>
<dbReference type="OrthoDB" id="695023at2759"/>
<comment type="caution">
    <text evidence="1">The sequence shown here is derived from an EMBL/GenBank/DDBJ whole genome shotgun (WGS) entry which is preliminary data.</text>
</comment>
<dbReference type="AlphaFoldDB" id="A0A835FES3"/>
<evidence type="ECO:0000313" key="2">
    <source>
        <dbReference type="Proteomes" id="UP000636709"/>
    </source>
</evidence>
<protein>
    <submittedName>
        <fullName evidence="1">Uncharacterized protein</fullName>
    </submittedName>
</protein>
<name>A0A835FES3_9POAL</name>
<evidence type="ECO:0000313" key="1">
    <source>
        <dbReference type="EMBL" id="KAF8749607.1"/>
    </source>
</evidence>
<gene>
    <name evidence="1" type="ORF">HU200_012625</name>
</gene>
<sequence length="157" mass="16942">MIPAAVPFEGTRHSTFSPQTAAANLASFTTSDPLTTAFPPARSIFGGESDVFLRIEEENGHVFEIVGYNLMRGLGVGNFVRSRTFSIGGYDCHQKSMSPSTVYLELMSANAEAHLSDIGVSYEIDVPSCDIPEHFAELLDEKVGADIFEAHKAILAA</sequence>
<keyword evidence="2" id="KW-1185">Reference proteome</keyword>
<organism evidence="1 2">
    <name type="scientific">Digitaria exilis</name>
    <dbReference type="NCBI Taxonomy" id="1010633"/>
    <lineage>
        <taxon>Eukaryota</taxon>
        <taxon>Viridiplantae</taxon>
        <taxon>Streptophyta</taxon>
        <taxon>Embryophyta</taxon>
        <taxon>Tracheophyta</taxon>
        <taxon>Spermatophyta</taxon>
        <taxon>Magnoliopsida</taxon>
        <taxon>Liliopsida</taxon>
        <taxon>Poales</taxon>
        <taxon>Poaceae</taxon>
        <taxon>PACMAD clade</taxon>
        <taxon>Panicoideae</taxon>
        <taxon>Panicodae</taxon>
        <taxon>Paniceae</taxon>
        <taxon>Anthephorinae</taxon>
        <taxon>Digitaria</taxon>
    </lineage>
</organism>
<dbReference type="Proteomes" id="UP000636709">
    <property type="component" value="Unassembled WGS sequence"/>
</dbReference>
<accession>A0A835FES3</accession>
<reference evidence="1" key="1">
    <citation type="submission" date="2020-07" db="EMBL/GenBank/DDBJ databases">
        <title>Genome sequence and genetic diversity analysis of an under-domesticated orphan crop, white fonio (Digitaria exilis).</title>
        <authorList>
            <person name="Bennetzen J.L."/>
            <person name="Chen S."/>
            <person name="Ma X."/>
            <person name="Wang X."/>
            <person name="Yssel A.E.J."/>
            <person name="Chaluvadi S.R."/>
            <person name="Johnson M."/>
            <person name="Gangashetty P."/>
            <person name="Hamidou F."/>
            <person name="Sanogo M.D."/>
            <person name="Zwaenepoel A."/>
            <person name="Wallace J."/>
            <person name="Van De Peer Y."/>
            <person name="Van Deynze A."/>
        </authorList>
    </citation>
    <scope>NUCLEOTIDE SEQUENCE</scope>
    <source>
        <tissue evidence="1">Leaves</tissue>
    </source>
</reference>
<proteinExistence type="predicted"/>